<name>A0A6A1VUH6_9ROSI</name>
<gene>
    <name evidence="1" type="ORF">CJ030_MR4G025773</name>
</gene>
<dbReference type="AlphaFoldDB" id="A0A6A1VUH6"/>
<proteinExistence type="predicted"/>
<protein>
    <submittedName>
        <fullName evidence="1">Uncharacterized protein</fullName>
    </submittedName>
</protein>
<organism evidence="1 2">
    <name type="scientific">Morella rubra</name>
    <name type="common">Chinese bayberry</name>
    <dbReference type="NCBI Taxonomy" id="262757"/>
    <lineage>
        <taxon>Eukaryota</taxon>
        <taxon>Viridiplantae</taxon>
        <taxon>Streptophyta</taxon>
        <taxon>Embryophyta</taxon>
        <taxon>Tracheophyta</taxon>
        <taxon>Spermatophyta</taxon>
        <taxon>Magnoliopsida</taxon>
        <taxon>eudicotyledons</taxon>
        <taxon>Gunneridae</taxon>
        <taxon>Pentapetalae</taxon>
        <taxon>rosids</taxon>
        <taxon>fabids</taxon>
        <taxon>Fagales</taxon>
        <taxon>Myricaceae</taxon>
        <taxon>Morella</taxon>
    </lineage>
</organism>
<evidence type="ECO:0000313" key="2">
    <source>
        <dbReference type="Proteomes" id="UP000516437"/>
    </source>
</evidence>
<comment type="caution">
    <text evidence="1">The sequence shown here is derived from an EMBL/GenBank/DDBJ whole genome shotgun (WGS) entry which is preliminary data.</text>
</comment>
<evidence type="ECO:0000313" key="1">
    <source>
        <dbReference type="EMBL" id="KAB1216612.1"/>
    </source>
</evidence>
<reference evidence="1 2" key="1">
    <citation type="journal article" date="2019" name="Plant Biotechnol. J.">
        <title>The red bayberry genome and genetic basis of sex determination.</title>
        <authorList>
            <person name="Jia H.M."/>
            <person name="Jia H.J."/>
            <person name="Cai Q.L."/>
            <person name="Wang Y."/>
            <person name="Zhao H.B."/>
            <person name="Yang W.F."/>
            <person name="Wang G.Y."/>
            <person name="Li Y.H."/>
            <person name="Zhan D.L."/>
            <person name="Shen Y.T."/>
            <person name="Niu Q.F."/>
            <person name="Chang L."/>
            <person name="Qiu J."/>
            <person name="Zhao L."/>
            <person name="Xie H.B."/>
            <person name="Fu W.Y."/>
            <person name="Jin J."/>
            <person name="Li X.W."/>
            <person name="Jiao Y."/>
            <person name="Zhou C.C."/>
            <person name="Tu T."/>
            <person name="Chai C.Y."/>
            <person name="Gao J.L."/>
            <person name="Fan L.J."/>
            <person name="van de Weg E."/>
            <person name="Wang J.Y."/>
            <person name="Gao Z.S."/>
        </authorList>
    </citation>
    <scope>NUCLEOTIDE SEQUENCE [LARGE SCALE GENOMIC DNA]</scope>
    <source>
        <tissue evidence="1">Leaves</tissue>
    </source>
</reference>
<accession>A0A6A1VUH6</accession>
<dbReference type="EMBL" id="RXIC02000022">
    <property type="protein sequence ID" value="KAB1216612.1"/>
    <property type="molecule type" value="Genomic_DNA"/>
</dbReference>
<dbReference type="Proteomes" id="UP000516437">
    <property type="component" value="Chromosome 4"/>
</dbReference>
<keyword evidence="2" id="KW-1185">Reference proteome</keyword>
<sequence>MAKHSRASFSFSAQAAPQTIAERQALMFQSTVVAKRALCPAFGGCSTLSLATTSSRGNITRSAQVMLMVARLESFNLTLFVFQTMRTEAQSTSKEGLPFRVMLTQMILDVGAVAKRQESMLMQLSPINSVTCWRSLAHGSGSQHPEVVLWHLDGLTGTVEEMEHRIVRTVERAIFPIITSLAAMRKRLEEIESMQLELKKAHDMGREGIIQRIDDVELDLVKEMKKKAR</sequence>